<reference evidence="15 16" key="1">
    <citation type="journal article" date="2018" name="Gigascience">
        <title>Genomes of trombidid mites reveal novel predicted allergens and laterally-transferred genes associated with secondary metabolism.</title>
        <authorList>
            <person name="Dong X."/>
            <person name="Chaisiri K."/>
            <person name="Xia D."/>
            <person name="Armstrong S.D."/>
            <person name="Fang Y."/>
            <person name="Donnelly M.J."/>
            <person name="Kadowaki T."/>
            <person name="McGarry J.W."/>
            <person name="Darby A.C."/>
            <person name="Makepeace B.L."/>
        </authorList>
    </citation>
    <scope>NUCLEOTIDE SEQUENCE [LARGE SCALE GENOMIC DNA]</scope>
    <source>
        <strain evidence="15">UoL-WK</strain>
    </source>
</reference>
<evidence type="ECO:0000313" key="16">
    <source>
        <dbReference type="Proteomes" id="UP000285301"/>
    </source>
</evidence>
<dbReference type="InterPro" id="IPR016692">
    <property type="entry name" value="Sulfiredoxin"/>
</dbReference>
<dbReference type="SMART" id="SM00470">
    <property type="entry name" value="ParB"/>
    <property type="match status" value="1"/>
</dbReference>
<proteinExistence type="inferred from homology"/>
<dbReference type="Proteomes" id="UP000285301">
    <property type="component" value="Unassembled WGS sequence"/>
</dbReference>
<dbReference type="InterPro" id="IPR003115">
    <property type="entry name" value="ParB_N"/>
</dbReference>
<dbReference type="PIRSF" id="PIRSF017267">
    <property type="entry name" value="Sulfiredoxin"/>
    <property type="match status" value="1"/>
</dbReference>
<keyword evidence="16" id="KW-1185">Reference proteome</keyword>
<feature type="binding site" evidence="11">
    <location>
        <begin position="92"/>
        <end position="95"/>
    </location>
    <ligand>
        <name>ATP</name>
        <dbReference type="ChEBI" id="CHEBI:30616"/>
    </ligand>
</feature>
<evidence type="ECO:0000313" key="14">
    <source>
        <dbReference type="EMBL" id="RWS05270.1"/>
    </source>
</evidence>
<evidence type="ECO:0000256" key="5">
    <source>
        <dbReference type="ARBA" id="ARBA00022840"/>
    </source>
</evidence>
<keyword evidence="3" id="KW-0488">Methylation</keyword>
<comment type="caution">
    <text evidence="15">The sequence shown here is derived from an EMBL/GenBank/DDBJ whole genome shotgun (WGS) entry which is preliminary data.</text>
</comment>
<dbReference type="EC" id="1.8.98.2" evidence="2 10"/>
<evidence type="ECO:0000259" key="13">
    <source>
        <dbReference type="SMART" id="SM00470"/>
    </source>
</evidence>
<dbReference type="GO" id="GO:0032542">
    <property type="term" value="F:sulfiredoxin activity"/>
    <property type="evidence" value="ECO:0007669"/>
    <property type="project" value="UniProtKB-EC"/>
</dbReference>
<reference evidence="15" key="2">
    <citation type="submission" date="2018-11" db="EMBL/GenBank/DDBJ databases">
        <title>Trombidioid mite genomics.</title>
        <authorList>
            <person name="Dong X."/>
        </authorList>
    </citation>
    <scope>NUCLEOTIDE SEQUENCE</scope>
    <source>
        <strain evidence="15">UoL-WK</strain>
    </source>
</reference>
<dbReference type="GO" id="GO:0005737">
    <property type="term" value="C:cytoplasm"/>
    <property type="evidence" value="ECO:0007669"/>
    <property type="project" value="TreeGrafter"/>
</dbReference>
<evidence type="ECO:0000256" key="4">
    <source>
        <dbReference type="ARBA" id="ARBA00022741"/>
    </source>
</evidence>
<name>A0A3S3PBS4_9ACAR</name>
<evidence type="ECO:0000256" key="3">
    <source>
        <dbReference type="ARBA" id="ARBA00022481"/>
    </source>
</evidence>
<dbReference type="CDD" id="cd16395">
    <property type="entry name" value="Srx"/>
    <property type="match status" value="1"/>
</dbReference>
<sequence>MIAQRLQTIVNFVRNSRNFTTMSSIHGGLIEEVHEVPLEVIVRPVPSVLDEDKVKSLMQTLNNPLEVDKVPPIDVLWITGTQGGNYYYSFGGCHRFEAAKRLKLKTIRCKLIKSNLDDLRCYLGSSTPDLL</sequence>
<dbReference type="STRING" id="1965070.A0A3S3PBS4"/>
<keyword evidence="6 10" id="KW-0049">Antioxidant</keyword>
<dbReference type="PANTHER" id="PTHR21348">
    <property type="match status" value="1"/>
</dbReference>
<evidence type="ECO:0000256" key="11">
    <source>
        <dbReference type="PIRSR" id="PIRSR017267-1"/>
    </source>
</evidence>
<dbReference type="EMBL" id="NCKU01004876">
    <property type="protein sequence ID" value="RWS05326.1"/>
    <property type="molecule type" value="Genomic_DNA"/>
</dbReference>
<dbReference type="FunFam" id="3.90.1530.10:FF:000001">
    <property type="entry name" value="Sulfiredoxin"/>
    <property type="match status" value="1"/>
</dbReference>
<comment type="catalytic activity">
    <reaction evidence="9 10">
        <text>S-hydroxy-S-oxy-L-cysteinyl-[peroxiredoxin] + [protein]-dithiol + ATP = S-hydroxy-L-cysteinyl-[peroxiredoxin] + [protein]-disulfide + ADP + phosphate</text>
        <dbReference type="Rhea" id="RHEA:17545"/>
        <dbReference type="Rhea" id="RHEA-COMP:10593"/>
        <dbReference type="Rhea" id="RHEA-COMP:10594"/>
        <dbReference type="Rhea" id="RHEA-COMP:13681"/>
        <dbReference type="Rhea" id="RHEA-COMP:17976"/>
        <dbReference type="ChEBI" id="CHEBI:29950"/>
        <dbReference type="ChEBI" id="CHEBI:30616"/>
        <dbReference type="ChEBI" id="CHEBI:43474"/>
        <dbReference type="ChEBI" id="CHEBI:50058"/>
        <dbReference type="ChEBI" id="CHEBI:61973"/>
        <dbReference type="ChEBI" id="CHEBI:61974"/>
        <dbReference type="ChEBI" id="CHEBI:456216"/>
        <dbReference type="EC" id="1.8.98.2"/>
    </reaction>
</comment>
<dbReference type="Pfam" id="PF02195">
    <property type="entry name" value="ParB_N"/>
    <property type="match status" value="1"/>
</dbReference>
<organism evidence="15 16">
    <name type="scientific">Dinothrombium tinctorium</name>
    <dbReference type="NCBI Taxonomy" id="1965070"/>
    <lineage>
        <taxon>Eukaryota</taxon>
        <taxon>Metazoa</taxon>
        <taxon>Ecdysozoa</taxon>
        <taxon>Arthropoda</taxon>
        <taxon>Chelicerata</taxon>
        <taxon>Arachnida</taxon>
        <taxon>Acari</taxon>
        <taxon>Acariformes</taxon>
        <taxon>Trombidiformes</taxon>
        <taxon>Prostigmata</taxon>
        <taxon>Anystina</taxon>
        <taxon>Parasitengona</taxon>
        <taxon>Trombidioidea</taxon>
        <taxon>Trombidiidae</taxon>
        <taxon>Dinothrombium</taxon>
    </lineage>
</organism>
<evidence type="ECO:0000256" key="8">
    <source>
        <dbReference type="ARBA" id="ARBA00023157"/>
    </source>
</evidence>
<accession>A0A3S3PBS4</accession>
<keyword evidence="8 12" id="KW-1015">Disulfide bond</keyword>
<dbReference type="GO" id="GO:0034599">
    <property type="term" value="P:cellular response to oxidative stress"/>
    <property type="evidence" value="ECO:0007669"/>
    <property type="project" value="TreeGrafter"/>
</dbReference>
<dbReference type="InterPro" id="IPR036086">
    <property type="entry name" value="ParB/Sulfiredoxin_sf"/>
</dbReference>
<evidence type="ECO:0000256" key="9">
    <source>
        <dbReference type="ARBA" id="ARBA00047514"/>
    </source>
</evidence>
<evidence type="ECO:0000256" key="10">
    <source>
        <dbReference type="PIRNR" id="PIRNR017267"/>
    </source>
</evidence>
<keyword evidence="5 10" id="KW-0067">ATP-binding</keyword>
<dbReference type="SUPFAM" id="SSF110849">
    <property type="entry name" value="ParB/Sulfiredoxin"/>
    <property type="match status" value="1"/>
</dbReference>
<evidence type="ECO:0000256" key="7">
    <source>
        <dbReference type="ARBA" id="ARBA00023002"/>
    </source>
</evidence>
<dbReference type="OrthoDB" id="10023328at2759"/>
<dbReference type="Gene3D" id="3.90.1530.10">
    <property type="entry name" value="Conserved hypothetical protein from pyrococcus furiosus pfu- 392566-001, ParB domain"/>
    <property type="match status" value="1"/>
</dbReference>
<evidence type="ECO:0000256" key="1">
    <source>
        <dbReference type="ARBA" id="ARBA00009609"/>
    </source>
</evidence>
<dbReference type="GO" id="GO:0005524">
    <property type="term" value="F:ATP binding"/>
    <property type="evidence" value="ECO:0007669"/>
    <property type="project" value="UniProtKB-KW"/>
</dbReference>
<keyword evidence="7 10" id="KW-0560">Oxidoreductase</keyword>
<comment type="similarity">
    <text evidence="1 10">Belongs to the sulfiredoxin family.</text>
</comment>
<evidence type="ECO:0000256" key="6">
    <source>
        <dbReference type="ARBA" id="ARBA00022862"/>
    </source>
</evidence>
<feature type="domain" description="ParB-like N-terminal" evidence="13">
    <location>
        <begin position="34"/>
        <end position="127"/>
    </location>
</feature>
<dbReference type="EMBL" id="NCKU01004909">
    <property type="protein sequence ID" value="RWS05270.1"/>
    <property type="molecule type" value="Genomic_DNA"/>
</dbReference>
<gene>
    <name evidence="14" type="ORF">B4U79_00971</name>
    <name evidence="15" type="ORF">B4U79_09748</name>
</gene>
<evidence type="ECO:0000256" key="12">
    <source>
        <dbReference type="PIRSR" id="PIRSR017267-2"/>
    </source>
</evidence>
<dbReference type="PANTHER" id="PTHR21348:SF2">
    <property type="entry name" value="SULFIREDOXIN-1"/>
    <property type="match status" value="1"/>
</dbReference>
<dbReference type="AlphaFoldDB" id="A0A3S3PBS4"/>
<keyword evidence="4 10" id="KW-0547">Nucleotide-binding</keyword>
<feature type="disulfide bond" description="Interchain" evidence="12">
    <location>
        <position position="93"/>
    </location>
</feature>
<evidence type="ECO:0000256" key="2">
    <source>
        <dbReference type="ARBA" id="ARBA00013055"/>
    </source>
</evidence>
<evidence type="ECO:0000313" key="15">
    <source>
        <dbReference type="EMBL" id="RWS05326.1"/>
    </source>
</evidence>
<protein>
    <recommendedName>
        <fullName evidence="2 10">Sulfiredoxin</fullName>
        <ecNumber evidence="2 10">1.8.98.2</ecNumber>
    </recommendedName>
</protein>